<dbReference type="GO" id="GO:0003678">
    <property type="term" value="F:DNA helicase activity"/>
    <property type="evidence" value="ECO:0007669"/>
    <property type="project" value="InterPro"/>
</dbReference>
<dbReference type="InterPro" id="IPR000212">
    <property type="entry name" value="DNA_helicase_UvrD/REP"/>
</dbReference>
<keyword evidence="2 5" id="KW-0378">Hydrolase</keyword>
<feature type="binding site" evidence="5">
    <location>
        <begin position="231"/>
        <end position="238"/>
    </location>
    <ligand>
        <name>ATP</name>
        <dbReference type="ChEBI" id="CHEBI:30616"/>
    </ligand>
</feature>
<evidence type="ECO:0000313" key="9">
    <source>
        <dbReference type="Proteomes" id="UP000305517"/>
    </source>
</evidence>
<dbReference type="GO" id="GO:0016787">
    <property type="term" value="F:hydrolase activity"/>
    <property type="evidence" value="ECO:0007669"/>
    <property type="project" value="UniProtKB-UniRule"/>
</dbReference>
<dbReference type="GO" id="GO:0003677">
    <property type="term" value="F:DNA binding"/>
    <property type="evidence" value="ECO:0007669"/>
    <property type="project" value="InterPro"/>
</dbReference>
<keyword evidence="1 5" id="KW-0547">Nucleotide-binding</keyword>
<dbReference type="PANTHER" id="PTHR11070">
    <property type="entry name" value="UVRD / RECB / PCRA DNA HELICASE FAMILY MEMBER"/>
    <property type="match status" value="1"/>
</dbReference>
<dbReference type="InterPro" id="IPR027417">
    <property type="entry name" value="P-loop_NTPase"/>
</dbReference>
<keyword evidence="3 5" id="KW-0347">Helicase</keyword>
<dbReference type="PROSITE" id="PS51198">
    <property type="entry name" value="UVRD_HELICASE_ATP_BIND"/>
    <property type="match status" value="1"/>
</dbReference>
<dbReference type="RefSeq" id="WP_138080317.1">
    <property type="nucleotide sequence ID" value="NZ_VAJM01000013.1"/>
</dbReference>
<keyword evidence="9" id="KW-1185">Reference proteome</keyword>
<evidence type="ECO:0000256" key="5">
    <source>
        <dbReference type="PROSITE-ProRule" id="PRU00560"/>
    </source>
</evidence>
<evidence type="ECO:0000313" key="8">
    <source>
        <dbReference type="EMBL" id="TLM89370.1"/>
    </source>
</evidence>
<dbReference type="Proteomes" id="UP000305517">
    <property type="component" value="Unassembled WGS sequence"/>
</dbReference>
<reference evidence="8 9" key="1">
    <citation type="submission" date="2019-05" db="EMBL/GenBank/DDBJ databases">
        <title>Hymenobacter edaphi sp. nov., isolated from abandoned arsenic-contaminated farmland soil.</title>
        <authorList>
            <person name="Nie L."/>
        </authorList>
    </citation>
    <scope>NUCLEOTIDE SEQUENCE [LARGE SCALE GENOMIC DNA]</scope>
    <source>
        <strain evidence="8 9">1-3-3-8</strain>
    </source>
</reference>
<evidence type="ECO:0000256" key="2">
    <source>
        <dbReference type="ARBA" id="ARBA00022801"/>
    </source>
</evidence>
<evidence type="ECO:0000256" key="4">
    <source>
        <dbReference type="ARBA" id="ARBA00022840"/>
    </source>
</evidence>
<dbReference type="SUPFAM" id="SSF52540">
    <property type="entry name" value="P-loop containing nucleoside triphosphate hydrolases"/>
    <property type="match status" value="1"/>
</dbReference>
<evidence type="ECO:0000256" key="6">
    <source>
        <dbReference type="SAM" id="Coils"/>
    </source>
</evidence>
<keyword evidence="6" id="KW-0175">Coiled coil</keyword>
<dbReference type="GO" id="GO:0005524">
    <property type="term" value="F:ATP binding"/>
    <property type="evidence" value="ECO:0007669"/>
    <property type="project" value="UniProtKB-UniRule"/>
</dbReference>
<dbReference type="Pfam" id="PF00580">
    <property type="entry name" value="UvrD-helicase"/>
    <property type="match status" value="1"/>
</dbReference>
<evidence type="ECO:0000256" key="1">
    <source>
        <dbReference type="ARBA" id="ARBA00022741"/>
    </source>
</evidence>
<dbReference type="OrthoDB" id="9809039at2"/>
<name>A0A5R8WKF7_9BACT</name>
<feature type="coiled-coil region" evidence="6">
    <location>
        <begin position="149"/>
        <end position="194"/>
    </location>
</feature>
<organism evidence="8 9">
    <name type="scientific">Hymenobacter jeollabukensis</name>
    <dbReference type="NCBI Taxonomy" id="2025313"/>
    <lineage>
        <taxon>Bacteria</taxon>
        <taxon>Pseudomonadati</taxon>
        <taxon>Bacteroidota</taxon>
        <taxon>Cytophagia</taxon>
        <taxon>Cytophagales</taxon>
        <taxon>Hymenobacteraceae</taxon>
        <taxon>Hymenobacter</taxon>
    </lineage>
</organism>
<evidence type="ECO:0000259" key="7">
    <source>
        <dbReference type="PROSITE" id="PS51198"/>
    </source>
</evidence>
<sequence length="926" mass="105674">MAQAEIPVEVEQIVSDLERRLQNEQAVNATLHAEGRIQFFFDGKEEVRWLHRKIPQTSAIIRNITGTPVATAPGQAVYYDPNFSAISRNSPMGNRLAEATPGEEVNGLRLLSRALYTHLPADLGDIDITTLKGDFPRIASLVRYQQALLDALREKKRLLSLQEEAQQAQDDEAVARITAELNDNDQRIQRIRERLDAFIARAKLRIRPQLDGVQNRAKRLNLLAGPVIIEGGPGTGKTTTLIHRIQYLLDAFHLRQDEHFTSRWQELGLTWGAEDEALLREEPGRFRFRFYSPNKTLKYYLQDALKTERLDYSPKTVTTWAEHRHSLLRDMGLIGANSKRQLLRTSAPLLYLTGQQVRTLLAELEEHLVFDIHALAERLERNFSVGTFAWQHDAAVQALVLQIRALKEHTTVDALLRPLQQLRERGASLLKTYRDDDKQVRDAVVVRLLASARQEPALYRQLVQLAENEHDNGDDPDAAPEIEADEEEDANLPGMDDSARQLMLVRKMLRSFIRAYALARALPDQDLKGQNLQLAALLETRLDRENHGGIATGTRFRQLFDRLLSGPETLMLRSLPRIFNAFRREDLYGKRYVAAFADAQPSWSADKSNQLHPDEADILLLLLFEMGSRFYRQLPHVFAESTNPYLSRYREEVRPVVGVDEASDFTPLQLAIITQLAHPRYRCVTLCGDLMQRLERQGLLRWEDYTDQFPDTGRASLTVSYRQCQALLRLAAKLYEGQMQERPAYKVSRRIKMPFKLRPTYCRNADPEARFDWLVSLLVDLAKVLDGRHIPSLAVLVKDSGTARELAERLSEDYRMQDAALNAQACEGQTIGDSDAIRVFPVSEIKGMEFDGIIFWDADELERENRQLDLDRLMYVAVSRASFYVAVTFARHFPKALANVKSGFVADTWAEQMLAAVADDEEEDEE</sequence>
<dbReference type="InterPro" id="IPR014016">
    <property type="entry name" value="UvrD-like_ATP-bd"/>
</dbReference>
<dbReference type="EMBL" id="VAJM01000013">
    <property type="protein sequence ID" value="TLM89370.1"/>
    <property type="molecule type" value="Genomic_DNA"/>
</dbReference>
<dbReference type="AlphaFoldDB" id="A0A5R8WKF7"/>
<accession>A0A5R8WKF7</accession>
<evidence type="ECO:0000256" key="3">
    <source>
        <dbReference type="ARBA" id="ARBA00022806"/>
    </source>
</evidence>
<feature type="domain" description="UvrD-like helicase ATP-binding" evidence="7">
    <location>
        <begin position="210"/>
        <end position="724"/>
    </location>
</feature>
<comment type="caution">
    <text evidence="8">The sequence shown here is derived from an EMBL/GenBank/DDBJ whole genome shotgun (WGS) entry which is preliminary data.</text>
</comment>
<protein>
    <recommendedName>
        <fullName evidence="7">UvrD-like helicase ATP-binding domain-containing protein</fullName>
    </recommendedName>
</protein>
<dbReference type="Gene3D" id="3.40.50.300">
    <property type="entry name" value="P-loop containing nucleotide triphosphate hydrolases"/>
    <property type="match status" value="2"/>
</dbReference>
<keyword evidence="4 5" id="KW-0067">ATP-binding</keyword>
<proteinExistence type="predicted"/>
<gene>
    <name evidence="8" type="ORF">FDY95_20060</name>
</gene>